<gene>
    <name evidence="1" type="ORF">ACPOL_6480</name>
</gene>
<dbReference type="EMBL" id="CP030840">
    <property type="protein sequence ID" value="AXC15706.1"/>
    <property type="molecule type" value="Genomic_DNA"/>
</dbReference>
<name>A0A2Z5GAS1_9BACT</name>
<accession>A0A2Z5GAS1</accession>
<keyword evidence="2" id="KW-1185">Reference proteome</keyword>
<evidence type="ECO:0000313" key="1">
    <source>
        <dbReference type="EMBL" id="AXC15706.1"/>
    </source>
</evidence>
<dbReference type="Proteomes" id="UP000253606">
    <property type="component" value="Chromosome"/>
</dbReference>
<sequence length="37" mass="4232">MRVNLRYAGSDMEHYKSAPRVAETQRGFSCIDGRLDT</sequence>
<reference evidence="1 2" key="1">
    <citation type="journal article" date="2018" name="Front. Microbiol.">
        <title>Hydrolytic Capabilities as a Key to Environmental Success: Chitinolytic and Cellulolytic Acidobacteria From Acidic Sub-arctic Soils and Boreal Peatlands.</title>
        <authorList>
            <person name="Belova S.E."/>
            <person name="Ravin N.V."/>
            <person name="Pankratov T.A."/>
            <person name="Rakitin A.L."/>
            <person name="Ivanova A.A."/>
            <person name="Beletsky A.V."/>
            <person name="Mardanov A.V."/>
            <person name="Sinninghe Damste J.S."/>
            <person name="Dedysh S.N."/>
        </authorList>
    </citation>
    <scope>NUCLEOTIDE SEQUENCE [LARGE SCALE GENOMIC DNA]</scope>
    <source>
        <strain evidence="1 2">SBC82</strain>
    </source>
</reference>
<proteinExistence type="predicted"/>
<dbReference type="AlphaFoldDB" id="A0A2Z5GAS1"/>
<protein>
    <submittedName>
        <fullName evidence="1">Uncharacterized protein</fullName>
    </submittedName>
</protein>
<organism evidence="1 2">
    <name type="scientific">Acidisarcina polymorpha</name>
    <dbReference type="NCBI Taxonomy" id="2211140"/>
    <lineage>
        <taxon>Bacteria</taxon>
        <taxon>Pseudomonadati</taxon>
        <taxon>Acidobacteriota</taxon>
        <taxon>Terriglobia</taxon>
        <taxon>Terriglobales</taxon>
        <taxon>Acidobacteriaceae</taxon>
        <taxon>Acidisarcina</taxon>
    </lineage>
</organism>
<dbReference type="KEGG" id="abas:ACPOL_6480"/>
<evidence type="ECO:0000313" key="2">
    <source>
        <dbReference type="Proteomes" id="UP000253606"/>
    </source>
</evidence>